<dbReference type="SUPFAM" id="SSF50104">
    <property type="entry name" value="Translation proteins SH3-like domain"/>
    <property type="match status" value="1"/>
</dbReference>
<dbReference type="GO" id="GO:0003735">
    <property type="term" value="F:structural constituent of ribosome"/>
    <property type="evidence" value="ECO:0007669"/>
    <property type="project" value="InterPro"/>
</dbReference>
<dbReference type="PANTHER" id="PTHR15680:SF9">
    <property type="entry name" value="LARGE RIBOSOMAL SUBUNIT PROTEIN BL19M"/>
    <property type="match status" value="1"/>
</dbReference>
<dbReference type="NCBIfam" id="TIGR01024">
    <property type="entry name" value="rplS_bact"/>
    <property type="match status" value="1"/>
</dbReference>
<gene>
    <name evidence="5 7" type="primary">rplS</name>
    <name evidence="7" type="ORF">KCG34_16635</name>
</gene>
<evidence type="ECO:0000256" key="3">
    <source>
        <dbReference type="ARBA" id="ARBA00023274"/>
    </source>
</evidence>
<dbReference type="PRINTS" id="PR00061">
    <property type="entry name" value="RIBOSOMALL19"/>
</dbReference>
<dbReference type="Gene3D" id="2.30.30.790">
    <property type="match status" value="1"/>
</dbReference>
<dbReference type="HAMAP" id="MF_00402">
    <property type="entry name" value="Ribosomal_bL19"/>
    <property type="match status" value="1"/>
</dbReference>
<reference evidence="7" key="1">
    <citation type="submission" date="2021-04" db="EMBL/GenBank/DDBJ databases">
        <title>The complete genome sequence of Caulobacter sp. S6.</title>
        <authorList>
            <person name="Tang Y."/>
            <person name="Ouyang W."/>
            <person name="Liu Q."/>
            <person name="Huang B."/>
            <person name="Guo Z."/>
            <person name="Lei P."/>
        </authorList>
    </citation>
    <scope>NUCLEOTIDE SEQUENCE</scope>
    <source>
        <strain evidence="7">S6</strain>
    </source>
</reference>
<organism evidence="7 8">
    <name type="scientific">Phenylobacterium montanum</name>
    <dbReference type="NCBI Taxonomy" id="2823693"/>
    <lineage>
        <taxon>Bacteria</taxon>
        <taxon>Pseudomonadati</taxon>
        <taxon>Pseudomonadota</taxon>
        <taxon>Alphaproteobacteria</taxon>
        <taxon>Caulobacterales</taxon>
        <taxon>Caulobacteraceae</taxon>
        <taxon>Phenylobacterium</taxon>
    </lineage>
</organism>
<keyword evidence="8" id="KW-1185">Reference proteome</keyword>
<dbReference type="FunFam" id="2.30.30.790:FF:000001">
    <property type="entry name" value="50S ribosomal protein L19"/>
    <property type="match status" value="1"/>
</dbReference>
<dbReference type="EMBL" id="CP073078">
    <property type="protein sequence ID" value="QUD86694.1"/>
    <property type="molecule type" value="Genomic_DNA"/>
</dbReference>
<evidence type="ECO:0000313" key="7">
    <source>
        <dbReference type="EMBL" id="QUD86694.1"/>
    </source>
</evidence>
<accession>A0A975FXC3</accession>
<dbReference type="PIRSF" id="PIRSF002191">
    <property type="entry name" value="Ribosomal_L19"/>
    <property type="match status" value="1"/>
</dbReference>
<evidence type="ECO:0000256" key="1">
    <source>
        <dbReference type="ARBA" id="ARBA00005781"/>
    </source>
</evidence>
<dbReference type="PANTHER" id="PTHR15680">
    <property type="entry name" value="RIBOSOMAL PROTEIN L19"/>
    <property type="match status" value="1"/>
</dbReference>
<dbReference type="GO" id="GO:0022625">
    <property type="term" value="C:cytosolic large ribosomal subunit"/>
    <property type="evidence" value="ECO:0007669"/>
    <property type="project" value="TreeGrafter"/>
</dbReference>
<dbReference type="Pfam" id="PF01245">
    <property type="entry name" value="Ribosomal_L19"/>
    <property type="match status" value="1"/>
</dbReference>
<dbReference type="InterPro" id="IPR008991">
    <property type="entry name" value="Translation_prot_SH3-like_sf"/>
</dbReference>
<dbReference type="AlphaFoldDB" id="A0A975FXC3"/>
<evidence type="ECO:0000256" key="6">
    <source>
        <dbReference type="RuleBase" id="RU000559"/>
    </source>
</evidence>
<comment type="function">
    <text evidence="5 6">This protein is located at the 30S-50S ribosomal subunit interface and may play a role in the structure and function of the aminoacyl-tRNA binding site.</text>
</comment>
<dbReference type="InterPro" id="IPR018257">
    <property type="entry name" value="Ribosomal_bL19_CS"/>
</dbReference>
<evidence type="ECO:0000256" key="2">
    <source>
        <dbReference type="ARBA" id="ARBA00022980"/>
    </source>
</evidence>
<sequence>MNIIQQLEQEEAARVMGDKKVPDFQPGDTLRVNVRIKEGDRERVQAYEGVCIARAGGGLQESFTVRKISFGEGVERQFPLMSPMIESIEVKRRGVVRRAKLYYLRDRRGKSARIAERAMGAGKENGEG</sequence>
<dbReference type="InterPro" id="IPR001857">
    <property type="entry name" value="Ribosomal_bL19"/>
</dbReference>
<dbReference type="KEGG" id="caul:KCG34_16635"/>
<name>A0A975FXC3_9CAUL</name>
<comment type="similarity">
    <text evidence="1 5 6">Belongs to the bacterial ribosomal protein bL19 family.</text>
</comment>
<dbReference type="InterPro" id="IPR038657">
    <property type="entry name" value="Ribosomal_bL19_sf"/>
</dbReference>
<evidence type="ECO:0000313" key="8">
    <source>
        <dbReference type="Proteomes" id="UP000676409"/>
    </source>
</evidence>
<dbReference type="Proteomes" id="UP000676409">
    <property type="component" value="Chromosome"/>
</dbReference>
<protein>
    <recommendedName>
        <fullName evidence="4 5">Large ribosomal subunit protein bL19</fullName>
    </recommendedName>
</protein>
<keyword evidence="2 5" id="KW-0689">Ribosomal protein</keyword>
<dbReference type="RefSeq" id="WP_211936746.1">
    <property type="nucleotide sequence ID" value="NZ_CP073078.1"/>
</dbReference>
<dbReference type="PROSITE" id="PS01015">
    <property type="entry name" value="RIBOSOMAL_L19"/>
    <property type="match status" value="1"/>
</dbReference>
<evidence type="ECO:0000256" key="5">
    <source>
        <dbReference type="HAMAP-Rule" id="MF_00402"/>
    </source>
</evidence>
<keyword evidence="3 5" id="KW-0687">Ribonucleoprotein</keyword>
<evidence type="ECO:0000256" key="4">
    <source>
        <dbReference type="ARBA" id="ARBA00035171"/>
    </source>
</evidence>
<dbReference type="GO" id="GO:0006412">
    <property type="term" value="P:translation"/>
    <property type="evidence" value="ECO:0007669"/>
    <property type="project" value="UniProtKB-UniRule"/>
</dbReference>
<proteinExistence type="inferred from homology"/>